<evidence type="ECO:0000256" key="4">
    <source>
        <dbReference type="ARBA" id="ARBA00022692"/>
    </source>
</evidence>
<dbReference type="PROSITE" id="PS51257">
    <property type="entry name" value="PROKAR_LIPOPROTEIN"/>
    <property type="match status" value="1"/>
</dbReference>
<dbReference type="EMBL" id="BBYQ01000118">
    <property type="protein sequence ID" value="GAP31551.1"/>
    <property type="molecule type" value="Genomic_DNA"/>
</dbReference>
<evidence type="ECO:0000256" key="3">
    <source>
        <dbReference type="ARBA" id="ARBA00022475"/>
    </source>
</evidence>
<evidence type="ECO:0000259" key="10">
    <source>
        <dbReference type="Pfam" id="PF02665"/>
    </source>
</evidence>
<keyword evidence="6 9" id="KW-1133">Transmembrane helix</keyword>
<dbReference type="EMBL" id="CP017839">
    <property type="protein sequence ID" value="APA99475.1"/>
    <property type="molecule type" value="Genomic_DNA"/>
</dbReference>
<keyword evidence="4 9" id="KW-0812">Transmembrane</keyword>
<evidence type="ECO:0000256" key="5">
    <source>
        <dbReference type="ARBA" id="ARBA00022982"/>
    </source>
</evidence>
<feature type="transmembrane region" description="Helical" evidence="9">
    <location>
        <begin position="183"/>
        <end position="204"/>
    </location>
</feature>
<reference evidence="13" key="1">
    <citation type="submission" date="2015-07" db="EMBL/GenBank/DDBJ databases">
        <title>Nocardia seriolae U-1 whole genome shotgun sequence.</title>
        <authorList>
            <person name="Imajoh M."/>
            <person name="Fukumoto Y."/>
            <person name="Sukeda M."/>
            <person name="Yamane J."/>
            <person name="Yamasaki K."/>
            <person name="Shimizu M."/>
            <person name="Ohnishi K."/>
            <person name="Oshima S."/>
        </authorList>
    </citation>
    <scope>NUCLEOTIDE SEQUENCE [LARGE SCALE GENOMIC DNA]</scope>
    <source>
        <strain evidence="13">U-1</strain>
    </source>
</reference>
<dbReference type="Pfam" id="PF02665">
    <property type="entry name" value="Nitrate_red_gam"/>
    <property type="match status" value="1"/>
</dbReference>
<feature type="transmembrane region" description="Helical" evidence="9">
    <location>
        <begin position="83"/>
        <end position="111"/>
    </location>
</feature>
<feature type="transmembrane region" description="Helical" evidence="9">
    <location>
        <begin position="123"/>
        <end position="140"/>
    </location>
</feature>
<keyword evidence="13" id="KW-1185">Reference proteome</keyword>
<evidence type="ECO:0000256" key="8">
    <source>
        <dbReference type="ARBA" id="ARBA00023136"/>
    </source>
</evidence>
<evidence type="ECO:0000313" key="12">
    <source>
        <dbReference type="EMBL" id="GAP31551.1"/>
    </source>
</evidence>
<feature type="domain" description="NarG-like" evidence="10">
    <location>
        <begin position="7"/>
        <end position="213"/>
    </location>
</feature>
<dbReference type="InterPro" id="IPR051936">
    <property type="entry name" value="Heme-iron_electron_transfer"/>
</dbReference>
<evidence type="ECO:0000313" key="13">
    <source>
        <dbReference type="Proteomes" id="UP000037179"/>
    </source>
</evidence>
<dbReference type="GO" id="GO:0016491">
    <property type="term" value="F:oxidoreductase activity"/>
    <property type="evidence" value="ECO:0007669"/>
    <property type="project" value="UniProtKB-KW"/>
</dbReference>
<gene>
    <name evidence="11" type="ORF">NS506_05429</name>
    <name evidence="12" type="ORF">NSK11_contig00118-0015</name>
</gene>
<dbReference type="GO" id="GO:0005886">
    <property type="term" value="C:plasma membrane"/>
    <property type="evidence" value="ECO:0007669"/>
    <property type="project" value="UniProtKB-SubCell"/>
</dbReference>
<dbReference type="SUPFAM" id="SSF103501">
    <property type="entry name" value="Respiratory nitrate reductase 1 gamma chain"/>
    <property type="match status" value="1"/>
</dbReference>
<keyword evidence="3" id="KW-1003">Cell membrane</keyword>
<evidence type="ECO:0000256" key="2">
    <source>
        <dbReference type="ARBA" id="ARBA00022448"/>
    </source>
</evidence>
<dbReference type="PANTHER" id="PTHR30598">
    <property type="entry name" value="NITRATE REDUCTASE PRIVATE CHAPERONE, REDOX ENZYME MATURATION PROTEIN REMP FAMILY"/>
    <property type="match status" value="1"/>
</dbReference>
<protein>
    <submittedName>
        <fullName evidence="11">Nitrate reductase</fullName>
        <ecNumber evidence="11">1.7.99.4</ecNumber>
    </submittedName>
</protein>
<organism evidence="11 14">
    <name type="scientific">Nocardia seriolae</name>
    <dbReference type="NCBI Taxonomy" id="37332"/>
    <lineage>
        <taxon>Bacteria</taxon>
        <taxon>Bacillati</taxon>
        <taxon>Actinomycetota</taxon>
        <taxon>Actinomycetes</taxon>
        <taxon>Mycobacteriales</taxon>
        <taxon>Nocardiaceae</taxon>
        <taxon>Nocardia</taxon>
    </lineage>
</organism>
<dbReference type="InterPro" id="IPR036197">
    <property type="entry name" value="NarG-like_sf"/>
</dbReference>
<evidence type="ECO:0000256" key="9">
    <source>
        <dbReference type="SAM" id="Phobius"/>
    </source>
</evidence>
<reference evidence="11 14" key="3">
    <citation type="submission" date="2016-10" db="EMBL/GenBank/DDBJ databases">
        <title>Genome sequence of Nocardia seriolae strain EM150506, isolated from Anguila japonica.</title>
        <authorList>
            <person name="Han H.-J."/>
        </authorList>
    </citation>
    <scope>NUCLEOTIDE SEQUENCE [LARGE SCALE GENOMIC DNA]</scope>
    <source>
        <strain evidence="11 14">EM150506</strain>
    </source>
</reference>
<keyword evidence="5" id="KW-0249">Electron transport</keyword>
<sequence>MRGMAVVWWVVLPYAAAVSCVFGHVWRYRRDGFLGFLYGPHLDGAQRFGIRAFRCGLPVVFVGRVAEALASGPHSRPEGVIRVILVAAEAVSVPLTMAGAALILVPALIAPDAHARVTLVDRLTLPALIAALVSAVLVAFDANSTDNGYRTAETLFTWARSLVMLRPDIHAMQHAPALYQGRALIVMLIVAIWPFTRLAGILTVPAVRLARQVAQAPYRSASTV</sequence>
<dbReference type="Gene3D" id="1.20.950.20">
    <property type="entry name" value="Transmembrane di-heme cytochromes, Chain C"/>
    <property type="match status" value="1"/>
</dbReference>
<accession>A0ABC8AZB0</accession>
<dbReference type="Proteomes" id="UP000037179">
    <property type="component" value="Unassembled WGS sequence"/>
</dbReference>
<keyword evidence="8 9" id="KW-0472">Membrane</keyword>
<dbReference type="InterPro" id="IPR023234">
    <property type="entry name" value="NarG-like_domain"/>
</dbReference>
<evidence type="ECO:0000256" key="6">
    <source>
        <dbReference type="ARBA" id="ARBA00022989"/>
    </source>
</evidence>
<dbReference type="Proteomes" id="UP000180166">
    <property type="component" value="Chromosome"/>
</dbReference>
<evidence type="ECO:0000313" key="11">
    <source>
        <dbReference type="EMBL" id="APA99475.1"/>
    </source>
</evidence>
<comment type="subcellular location">
    <subcellularLocation>
        <location evidence="1">Cell membrane</location>
        <topology evidence="1">Multi-pass membrane protein</topology>
    </subcellularLocation>
</comment>
<dbReference type="KEGG" id="nsr:NS506_05429"/>
<evidence type="ECO:0000256" key="7">
    <source>
        <dbReference type="ARBA" id="ARBA00023002"/>
    </source>
</evidence>
<keyword evidence="2" id="KW-0813">Transport</keyword>
<name>A0ABC8AZB0_9NOCA</name>
<dbReference type="PANTHER" id="PTHR30598:SF3">
    <property type="entry name" value="RESPIRATORY NITRATE REDUCTASE 1 GAMMA CHAIN"/>
    <property type="match status" value="1"/>
</dbReference>
<keyword evidence="7 11" id="KW-0560">Oxidoreductase</keyword>
<evidence type="ECO:0000313" key="14">
    <source>
        <dbReference type="Proteomes" id="UP000180166"/>
    </source>
</evidence>
<dbReference type="AlphaFoldDB" id="A0ABC8AZB0"/>
<proteinExistence type="predicted"/>
<reference evidence="12 13" key="2">
    <citation type="journal article" date="2016" name="Genome Announc.">
        <title>Draft Genome Sequence of Erythromycin- and Oxytetracycline-Sensitive Nocardia seriolae Strain U-1 (NBRC 110359).</title>
        <authorList>
            <person name="Imajoh M."/>
            <person name="Sukeda M."/>
            <person name="Shimizu M."/>
            <person name="Yamane J."/>
            <person name="Ohnishi K."/>
            <person name="Oshima S."/>
        </authorList>
    </citation>
    <scope>NUCLEOTIDE SEQUENCE [LARGE SCALE GENOMIC DNA]</scope>
    <source>
        <strain evidence="12 13">U-1</strain>
    </source>
</reference>
<evidence type="ECO:0000256" key="1">
    <source>
        <dbReference type="ARBA" id="ARBA00004651"/>
    </source>
</evidence>
<dbReference type="EC" id="1.7.99.4" evidence="11"/>